<accession>A0A931DIY1</accession>
<dbReference type="InterPro" id="IPR011009">
    <property type="entry name" value="Kinase-like_dom_sf"/>
</dbReference>
<reference evidence="1" key="1">
    <citation type="submission" date="2020-11" db="EMBL/GenBank/DDBJ databases">
        <title>Sequencing the genomes of 1000 actinobacteria strains.</title>
        <authorList>
            <person name="Klenk H.-P."/>
        </authorList>
    </citation>
    <scope>NUCLEOTIDE SEQUENCE</scope>
    <source>
        <strain evidence="1">DSM 43175</strain>
    </source>
</reference>
<dbReference type="EMBL" id="JADOUA010000001">
    <property type="protein sequence ID" value="MBG6087810.1"/>
    <property type="molecule type" value="Genomic_DNA"/>
</dbReference>
<dbReference type="GO" id="GO:0050300">
    <property type="term" value="F:aminoglycoside 6-kinase activity"/>
    <property type="evidence" value="ECO:0007669"/>
    <property type="project" value="UniProtKB-EC"/>
</dbReference>
<organism evidence="1 2">
    <name type="scientific">Actinomadura viridis</name>
    <dbReference type="NCBI Taxonomy" id="58110"/>
    <lineage>
        <taxon>Bacteria</taxon>
        <taxon>Bacillati</taxon>
        <taxon>Actinomycetota</taxon>
        <taxon>Actinomycetes</taxon>
        <taxon>Streptosporangiales</taxon>
        <taxon>Thermomonosporaceae</taxon>
        <taxon>Actinomadura</taxon>
    </lineage>
</organism>
<comment type="caution">
    <text evidence="1">The sequence shown here is derived from an EMBL/GenBank/DDBJ whole genome shotgun (WGS) entry which is preliminary data.</text>
</comment>
<sequence>MAGEREIEVPAGLAEVQSRANGDAGRAWLTALPELVSTALRHWDLRRDGAVRHGMAALVLPVVRPDGAPAVLKVRFVNEESEGEGAALRIWDGNGAVRLIDEDPLTGALLLERLDADRTLSSLEDDAQALKILTEILGRLVAHPAPEGTRRLTDIAHAMLGQVPEAVAALPGRRPILEACAGAVAELAGEAGDRLLHWDLHYDNVLAGTREPWLAIDPNPLAGDPGFDLMPALDNRWDDIVATGDVPRAVRRRFDLMVDMLGLDRRRAAGWTLGRALQNTLWDVEDGEPDMSPVQLAIAEALLPVFRR</sequence>
<dbReference type="Pfam" id="PF04655">
    <property type="entry name" value="APH_6_hur"/>
    <property type="match status" value="1"/>
</dbReference>
<dbReference type="SUPFAM" id="SSF56112">
    <property type="entry name" value="Protein kinase-like (PK-like)"/>
    <property type="match status" value="1"/>
</dbReference>
<gene>
    <name evidence="1" type="ORF">IW256_001923</name>
</gene>
<keyword evidence="2" id="KW-1185">Reference proteome</keyword>
<proteinExistence type="predicted"/>
<dbReference type="EC" id="2.7.1.72" evidence="1"/>
<dbReference type="GO" id="GO:0019748">
    <property type="term" value="P:secondary metabolic process"/>
    <property type="evidence" value="ECO:0007669"/>
    <property type="project" value="InterPro"/>
</dbReference>
<evidence type="ECO:0000313" key="1">
    <source>
        <dbReference type="EMBL" id="MBG6087810.1"/>
    </source>
</evidence>
<keyword evidence="1" id="KW-0808">Transferase</keyword>
<dbReference type="Proteomes" id="UP000614047">
    <property type="component" value="Unassembled WGS sequence"/>
</dbReference>
<evidence type="ECO:0000313" key="2">
    <source>
        <dbReference type="Proteomes" id="UP000614047"/>
    </source>
</evidence>
<name>A0A931DIY1_9ACTN</name>
<dbReference type="InterPro" id="IPR006748">
    <property type="entry name" value="NH2Glyco/OHUrea_AB-resist_kin"/>
</dbReference>
<protein>
    <submittedName>
        <fullName evidence="1">Streptomycin 6-kinase</fullName>
        <ecNumber evidence="1">2.7.1.72</ecNumber>
    </submittedName>
</protein>
<dbReference type="AlphaFoldDB" id="A0A931DIY1"/>
<dbReference type="RefSeq" id="WP_197010617.1">
    <property type="nucleotide sequence ID" value="NZ_BAABES010000008.1"/>
</dbReference>